<dbReference type="KEGG" id="mlr:MELLADRAFT_71442"/>
<dbReference type="Proteomes" id="UP000001072">
    <property type="component" value="Unassembled WGS sequence"/>
</dbReference>
<dbReference type="EMBL" id="GL883100">
    <property type="protein sequence ID" value="EGG08549.1"/>
    <property type="molecule type" value="Genomic_DNA"/>
</dbReference>
<dbReference type="OrthoDB" id="10491060at2759"/>
<proteinExistence type="predicted"/>
<organism evidence="2">
    <name type="scientific">Melampsora larici-populina (strain 98AG31 / pathotype 3-4-7)</name>
    <name type="common">Poplar leaf rust fungus</name>
    <dbReference type="NCBI Taxonomy" id="747676"/>
    <lineage>
        <taxon>Eukaryota</taxon>
        <taxon>Fungi</taxon>
        <taxon>Dikarya</taxon>
        <taxon>Basidiomycota</taxon>
        <taxon>Pucciniomycotina</taxon>
        <taxon>Pucciniomycetes</taxon>
        <taxon>Pucciniales</taxon>
        <taxon>Melampsoraceae</taxon>
        <taxon>Melampsora</taxon>
    </lineage>
</organism>
<dbReference type="HOGENOM" id="CLU_2886284_0_0_1"/>
<dbReference type="RefSeq" id="XP_007408135.1">
    <property type="nucleotide sequence ID" value="XM_007408073.1"/>
</dbReference>
<dbReference type="InParanoid" id="F4RG53"/>
<evidence type="ECO:0000313" key="2">
    <source>
        <dbReference type="Proteomes" id="UP000001072"/>
    </source>
</evidence>
<gene>
    <name evidence="1" type="ORF">MELLADRAFT_71442</name>
</gene>
<dbReference type="VEuPathDB" id="FungiDB:MELLADRAFT_71442"/>
<sequence length="63" mass="7501">MDCLHRSRYQKKMTIYTSKGSELEDLPAKLWKAIFDDHSRQSEHYRAINPAFFRAMSSSYLSR</sequence>
<dbReference type="AlphaFoldDB" id="F4RG53"/>
<reference evidence="2" key="1">
    <citation type="journal article" date="2011" name="Proc. Natl. Acad. Sci. U.S.A.">
        <title>Obligate biotrophy features unraveled by the genomic analysis of rust fungi.</title>
        <authorList>
            <person name="Duplessis S."/>
            <person name="Cuomo C.A."/>
            <person name="Lin Y.-C."/>
            <person name="Aerts A."/>
            <person name="Tisserant E."/>
            <person name="Veneault-Fourrey C."/>
            <person name="Joly D.L."/>
            <person name="Hacquard S."/>
            <person name="Amselem J."/>
            <person name="Cantarel B.L."/>
            <person name="Chiu R."/>
            <person name="Coutinho P.M."/>
            <person name="Feau N."/>
            <person name="Field M."/>
            <person name="Frey P."/>
            <person name="Gelhaye E."/>
            <person name="Goldberg J."/>
            <person name="Grabherr M.G."/>
            <person name="Kodira C.D."/>
            <person name="Kohler A."/>
            <person name="Kuees U."/>
            <person name="Lindquist E.A."/>
            <person name="Lucas S.M."/>
            <person name="Mago R."/>
            <person name="Mauceli E."/>
            <person name="Morin E."/>
            <person name="Murat C."/>
            <person name="Pangilinan J.L."/>
            <person name="Park R."/>
            <person name="Pearson M."/>
            <person name="Quesneville H."/>
            <person name="Rouhier N."/>
            <person name="Sakthikumar S."/>
            <person name="Salamov A.A."/>
            <person name="Schmutz J."/>
            <person name="Selles B."/>
            <person name="Shapiro H."/>
            <person name="Tanguay P."/>
            <person name="Tuskan G.A."/>
            <person name="Henrissat B."/>
            <person name="Van de Peer Y."/>
            <person name="Rouze P."/>
            <person name="Ellis J.G."/>
            <person name="Dodds P.N."/>
            <person name="Schein J.E."/>
            <person name="Zhong S."/>
            <person name="Hamelin R.C."/>
            <person name="Grigoriev I.V."/>
            <person name="Szabo L.J."/>
            <person name="Martin F."/>
        </authorList>
    </citation>
    <scope>NUCLEOTIDE SEQUENCE [LARGE SCALE GENOMIC DNA]</scope>
    <source>
        <strain evidence="2">98AG31 / pathotype 3-4-7</strain>
    </source>
</reference>
<protein>
    <submittedName>
        <fullName evidence="1">Uncharacterized protein</fullName>
    </submittedName>
</protein>
<name>F4RG53_MELLP</name>
<dbReference type="GeneID" id="18931822"/>
<accession>F4RG53</accession>
<keyword evidence="2" id="KW-1185">Reference proteome</keyword>
<evidence type="ECO:0000313" key="1">
    <source>
        <dbReference type="EMBL" id="EGG08549.1"/>
    </source>
</evidence>